<dbReference type="EMBL" id="BARW01011879">
    <property type="protein sequence ID" value="GAI77787.1"/>
    <property type="molecule type" value="Genomic_DNA"/>
</dbReference>
<organism evidence="1">
    <name type="scientific">marine sediment metagenome</name>
    <dbReference type="NCBI Taxonomy" id="412755"/>
    <lineage>
        <taxon>unclassified sequences</taxon>
        <taxon>metagenomes</taxon>
        <taxon>ecological metagenomes</taxon>
    </lineage>
</organism>
<dbReference type="AlphaFoldDB" id="X1RAJ6"/>
<accession>X1RAJ6</accession>
<protein>
    <submittedName>
        <fullName evidence="1">Uncharacterized protein</fullName>
    </submittedName>
</protein>
<name>X1RAJ6_9ZZZZ</name>
<evidence type="ECO:0000313" key="1">
    <source>
        <dbReference type="EMBL" id="GAI77787.1"/>
    </source>
</evidence>
<reference evidence="1" key="1">
    <citation type="journal article" date="2014" name="Front. Microbiol.">
        <title>High frequency of phylogenetically diverse reductive dehalogenase-homologous genes in deep subseafloor sedimentary metagenomes.</title>
        <authorList>
            <person name="Kawai M."/>
            <person name="Futagami T."/>
            <person name="Toyoda A."/>
            <person name="Takaki Y."/>
            <person name="Nishi S."/>
            <person name="Hori S."/>
            <person name="Arai W."/>
            <person name="Tsubouchi T."/>
            <person name="Morono Y."/>
            <person name="Uchiyama I."/>
            <person name="Ito T."/>
            <person name="Fujiyama A."/>
            <person name="Inagaki F."/>
            <person name="Takami H."/>
        </authorList>
    </citation>
    <scope>NUCLEOTIDE SEQUENCE</scope>
    <source>
        <strain evidence="1">Expedition CK06-06</strain>
    </source>
</reference>
<sequence>MIAALVAATSEINGPLPCRDAYYNRIKKGRLDWPTSKRVLEYFGSMARAWLAVGAASDRISLKNIDWSVGEDLYLLENAGTKTLKAIAAHLRRSYAAVKARLNKYFKISARSNQGFLSAAELAKEYGCPYHRVRTALQKGEITGHYDKVRNQWQVDLAKITPAAEEILRAPKRHSYKNSPPDLGNYYQRYGLMRKVIDGRLVVVSSV</sequence>
<comment type="caution">
    <text evidence="1">The sequence shown here is derived from an EMBL/GenBank/DDBJ whole genome shotgun (WGS) entry which is preliminary data.</text>
</comment>
<gene>
    <name evidence="1" type="ORF">S12H4_22680</name>
</gene>
<proteinExistence type="predicted"/>